<dbReference type="Pfam" id="PF14559">
    <property type="entry name" value="TPR_19"/>
    <property type="match status" value="1"/>
</dbReference>
<proteinExistence type="predicted"/>
<keyword evidence="2" id="KW-1185">Reference proteome</keyword>
<gene>
    <name evidence="1" type="ORF">K227x_39810</name>
</gene>
<dbReference type="Gene3D" id="1.25.40.10">
    <property type="entry name" value="Tetratricopeptide repeat domain"/>
    <property type="match status" value="1"/>
</dbReference>
<dbReference type="AlphaFoldDB" id="A0A517NEN6"/>
<reference evidence="1 2" key="1">
    <citation type="submission" date="2019-02" db="EMBL/GenBank/DDBJ databases">
        <title>Deep-cultivation of Planctomycetes and their phenomic and genomic characterization uncovers novel biology.</title>
        <authorList>
            <person name="Wiegand S."/>
            <person name="Jogler M."/>
            <person name="Boedeker C."/>
            <person name="Pinto D."/>
            <person name="Vollmers J."/>
            <person name="Rivas-Marin E."/>
            <person name="Kohn T."/>
            <person name="Peeters S.H."/>
            <person name="Heuer A."/>
            <person name="Rast P."/>
            <person name="Oberbeckmann S."/>
            <person name="Bunk B."/>
            <person name="Jeske O."/>
            <person name="Meyerdierks A."/>
            <person name="Storesund J.E."/>
            <person name="Kallscheuer N."/>
            <person name="Luecker S."/>
            <person name="Lage O.M."/>
            <person name="Pohl T."/>
            <person name="Merkel B.J."/>
            <person name="Hornburger P."/>
            <person name="Mueller R.-W."/>
            <person name="Bruemmer F."/>
            <person name="Labrenz M."/>
            <person name="Spormann A.M."/>
            <person name="Op den Camp H."/>
            <person name="Overmann J."/>
            <person name="Amann R."/>
            <person name="Jetten M.S.M."/>
            <person name="Mascher T."/>
            <person name="Medema M.H."/>
            <person name="Devos D.P."/>
            <person name="Kaster A.-K."/>
            <person name="Ovreas L."/>
            <person name="Rohde M."/>
            <person name="Galperin M.Y."/>
            <person name="Jogler C."/>
        </authorList>
    </citation>
    <scope>NUCLEOTIDE SEQUENCE [LARGE SCALE GENOMIC DNA]</scope>
    <source>
        <strain evidence="1 2">K22_7</strain>
    </source>
</reference>
<dbReference type="InterPro" id="IPR011990">
    <property type="entry name" value="TPR-like_helical_dom_sf"/>
</dbReference>
<organism evidence="1 2">
    <name type="scientific">Rubripirellula lacrimiformis</name>
    <dbReference type="NCBI Taxonomy" id="1930273"/>
    <lineage>
        <taxon>Bacteria</taxon>
        <taxon>Pseudomonadati</taxon>
        <taxon>Planctomycetota</taxon>
        <taxon>Planctomycetia</taxon>
        <taxon>Pirellulales</taxon>
        <taxon>Pirellulaceae</taxon>
        <taxon>Rubripirellula</taxon>
    </lineage>
</organism>
<evidence type="ECO:0000313" key="1">
    <source>
        <dbReference type="EMBL" id="QDT05580.1"/>
    </source>
</evidence>
<sequence length="291" mass="32305">MGAPVHLWKPPSLESTVGKRVAVAEVLGPKEIAGPVRRKMLALAPSDAGRQIEALAPESLAQHETIRLVSGTDEVNDLALASVARQEDVDYVLRGQVLSRRSHQEDQDEFDSAAPLAVSWRLMSVADGRHAGGRPVVVDLETARKDYPELALIADPAEALATAAAREAYRLVAPSVVRERVQIEIPYLWAGSKEVRRGNLLARNGKWGEAEQVWQKVFDQHPTQTAALHNLAIAAAAAQDFSLAKERIRRVIRRQPTPLHKQSMAWIEQQQRKYHQAFDLPDPPEGWFVTR</sequence>
<accession>A0A517NEN6</accession>
<protein>
    <submittedName>
        <fullName evidence="1">Uncharacterized protein</fullName>
    </submittedName>
</protein>
<name>A0A517NEN6_9BACT</name>
<evidence type="ECO:0000313" key="2">
    <source>
        <dbReference type="Proteomes" id="UP000318538"/>
    </source>
</evidence>
<dbReference type="Proteomes" id="UP000318538">
    <property type="component" value="Chromosome"/>
</dbReference>
<dbReference type="KEGG" id="rlc:K227x_39810"/>
<dbReference type="SUPFAM" id="SSF48452">
    <property type="entry name" value="TPR-like"/>
    <property type="match status" value="1"/>
</dbReference>
<dbReference type="EMBL" id="CP036525">
    <property type="protein sequence ID" value="QDT05580.1"/>
    <property type="molecule type" value="Genomic_DNA"/>
</dbReference>